<dbReference type="Proteomes" id="UP001595713">
    <property type="component" value="Unassembled WGS sequence"/>
</dbReference>
<protein>
    <submittedName>
        <fullName evidence="1">Uncharacterized protein</fullName>
    </submittedName>
</protein>
<gene>
    <name evidence="1" type="ORF">ACFONA_02675</name>
</gene>
<name>A0ABV7STQ3_9SPHN</name>
<dbReference type="EMBL" id="JBHRXP010000001">
    <property type="protein sequence ID" value="MFC3579057.1"/>
    <property type="molecule type" value="Genomic_DNA"/>
</dbReference>
<sequence length="81" mass="8949">MRDVARLRVPAGADQAAALDAFAGDFARRSATEADAIVAVLCDEAIRQWRLTDATFWQRVKYRARHLRAILPPSAGPDRGE</sequence>
<dbReference type="RefSeq" id="WP_261295083.1">
    <property type="nucleotide sequence ID" value="NZ_JANQBK010000013.1"/>
</dbReference>
<evidence type="ECO:0000313" key="2">
    <source>
        <dbReference type="Proteomes" id="UP001595713"/>
    </source>
</evidence>
<keyword evidence="2" id="KW-1185">Reference proteome</keyword>
<comment type="caution">
    <text evidence="1">The sequence shown here is derived from an EMBL/GenBank/DDBJ whole genome shotgun (WGS) entry which is preliminary data.</text>
</comment>
<organism evidence="1 2">
    <name type="scientific">Sphingomonas hylomeconis</name>
    <dbReference type="NCBI Taxonomy" id="1395958"/>
    <lineage>
        <taxon>Bacteria</taxon>
        <taxon>Pseudomonadati</taxon>
        <taxon>Pseudomonadota</taxon>
        <taxon>Alphaproteobacteria</taxon>
        <taxon>Sphingomonadales</taxon>
        <taxon>Sphingomonadaceae</taxon>
        <taxon>Sphingomonas</taxon>
    </lineage>
</organism>
<accession>A0ABV7STQ3</accession>
<evidence type="ECO:0000313" key="1">
    <source>
        <dbReference type="EMBL" id="MFC3579057.1"/>
    </source>
</evidence>
<reference evidence="2" key="1">
    <citation type="journal article" date="2019" name="Int. J. Syst. Evol. Microbiol.">
        <title>The Global Catalogue of Microorganisms (GCM) 10K type strain sequencing project: providing services to taxonomists for standard genome sequencing and annotation.</title>
        <authorList>
            <consortium name="The Broad Institute Genomics Platform"/>
            <consortium name="The Broad Institute Genome Sequencing Center for Infectious Disease"/>
            <person name="Wu L."/>
            <person name="Ma J."/>
        </authorList>
    </citation>
    <scope>NUCLEOTIDE SEQUENCE [LARGE SCALE GENOMIC DNA]</scope>
    <source>
        <strain evidence="2">KCTC 42739</strain>
    </source>
</reference>
<proteinExistence type="predicted"/>